<keyword evidence="1" id="KW-0472">Membrane</keyword>
<dbReference type="InterPro" id="IPR050834">
    <property type="entry name" value="Glycosyltransf_2"/>
</dbReference>
<dbReference type="Proteomes" id="UP000760407">
    <property type="component" value="Unassembled WGS sequence"/>
</dbReference>
<comment type="caution">
    <text evidence="3">The sequence shown here is derived from an EMBL/GenBank/DDBJ whole genome shotgun (WGS) entry which is preliminary data.</text>
</comment>
<keyword evidence="1" id="KW-1133">Transmembrane helix</keyword>
<reference evidence="3 4" key="1">
    <citation type="submission" date="2020-08" db="EMBL/GenBank/DDBJ databases">
        <title>Comparative genomics of Francisella species.</title>
        <authorList>
            <person name="Sahl J."/>
            <person name="Sjodin A."/>
            <person name="Wagner D."/>
            <person name="Forsman M."/>
        </authorList>
    </citation>
    <scope>NUCLEOTIDE SEQUENCE [LARGE SCALE GENOMIC DNA]</scope>
    <source>
        <strain evidence="3 4">F1093</strain>
    </source>
</reference>
<gene>
    <name evidence="3" type="ORF">IBE52_04775</name>
</gene>
<dbReference type="CDD" id="cd06433">
    <property type="entry name" value="GT_2_WfgS_like"/>
    <property type="match status" value="1"/>
</dbReference>
<dbReference type="PANTHER" id="PTHR43685">
    <property type="entry name" value="GLYCOSYLTRANSFERASE"/>
    <property type="match status" value="1"/>
</dbReference>
<proteinExistence type="predicted"/>
<dbReference type="Pfam" id="PF00535">
    <property type="entry name" value="Glycos_transf_2"/>
    <property type="match status" value="1"/>
</dbReference>
<accession>A0ABS1GBQ8</accession>
<evidence type="ECO:0000256" key="1">
    <source>
        <dbReference type="SAM" id="Phobius"/>
    </source>
</evidence>
<protein>
    <submittedName>
        <fullName evidence="3">Glycosyltransferase</fullName>
    </submittedName>
</protein>
<dbReference type="PANTHER" id="PTHR43685:SF2">
    <property type="entry name" value="GLYCOSYLTRANSFERASE 2-LIKE DOMAIN-CONTAINING PROTEIN"/>
    <property type="match status" value="1"/>
</dbReference>
<dbReference type="InterPro" id="IPR001173">
    <property type="entry name" value="Glyco_trans_2-like"/>
</dbReference>
<dbReference type="EMBL" id="JACTSG010000003">
    <property type="protein sequence ID" value="MBK2302222.1"/>
    <property type="molecule type" value="Genomic_DNA"/>
</dbReference>
<feature type="transmembrane region" description="Helical" evidence="1">
    <location>
        <begin position="231"/>
        <end position="250"/>
    </location>
</feature>
<sequence length="276" mass="32779">MCLNLRNIKFTVITVCYNSEKTIQRTLQSIKDQTYKNIEYIIIDGGSTDKTLEIISNYKDIIDILISELDNGIYDAMNKGIRLATGNYIGFLNSDDYYADNIFEEYNKALIKKSYDFIYSDSVFFNDKQSWISKGIDFGTKKFFKHLNNYQPFCHQTLYIKRDVYNYLGFFDDDFRIAADYDFFLRLVNSHKNYKGYYLNILGCYFSIIDGASSNFIKARLEDIKCRTNNGYSMINSLYIFLKLCFFYYLQKIPFMKKVKHLIKRQEMVKYQNKDN</sequence>
<keyword evidence="1" id="KW-0812">Transmembrane</keyword>
<dbReference type="InterPro" id="IPR029044">
    <property type="entry name" value="Nucleotide-diphossugar_trans"/>
</dbReference>
<evidence type="ECO:0000313" key="4">
    <source>
        <dbReference type="Proteomes" id="UP000760407"/>
    </source>
</evidence>
<feature type="domain" description="Glycosyltransferase 2-like" evidence="2">
    <location>
        <begin position="11"/>
        <end position="148"/>
    </location>
</feature>
<evidence type="ECO:0000313" key="3">
    <source>
        <dbReference type="EMBL" id="MBK2302222.1"/>
    </source>
</evidence>
<evidence type="ECO:0000259" key="2">
    <source>
        <dbReference type="Pfam" id="PF00535"/>
    </source>
</evidence>
<name>A0ABS1GBQ8_9GAMM</name>
<keyword evidence="4" id="KW-1185">Reference proteome</keyword>
<dbReference type="Gene3D" id="3.90.550.10">
    <property type="entry name" value="Spore Coat Polysaccharide Biosynthesis Protein SpsA, Chain A"/>
    <property type="match status" value="1"/>
</dbReference>
<organism evidence="3 4">
    <name type="scientific">Francisella philomiragia</name>
    <dbReference type="NCBI Taxonomy" id="28110"/>
    <lineage>
        <taxon>Bacteria</taxon>
        <taxon>Pseudomonadati</taxon>
        <taxon>Pseudomonadota</taxon>
        <taxon>Gammaproteobacteria</taxon>
        <taxon>Thiotrichales</taxon>
        <taxon>Francisellaceae</taxon>
        <taxon>Francisella</taxon>
    </lineage>
</organism>
<dbReference type="SUPFAM" id="SSF53448">
    <property type="entry name" value="Nucleotide-diphospho-sugar transferases"/>
    <property type="match status" value="1"/>
</dbReference>